<dbReference type="GO" id="GO:0003713">
    <property type="term" value="F:transcription coactivator activity"/>
    <property type="evidence" value="ECO:0007669"/>
    <property type="project" value="TreeGrafter"/>
</dbReference>
<dbReference type="GO" id="GO:0006357">
    <property type="term" value="P:regulation of transcription by RNA polymerase II"/>
    <property type="evidence" value="ECO:0007669"/>
    <property type="project" value="TreeGrafter"/>
</dbReference>
<protein>
    <recommendedName>
        <fullName evidence="1">SWIRM domain-containing protein</fullName>
    </recommendedName>
</protein>
<dbReference type="Gene3D" id="1.10.10.10">
    <property type="entry name" value="Winged helix-like DNA-binding domain superfamily/Winged helix DNA-binding domain"/>
    <property type="match status" value="1"/>
</dbReference>
<feature type="domain" description="SWIRM" evidence="1">
    <location>
        <begin position="293"/>
        <end position="365"/>
    </location>
</feature>
<dbReference type="Proteomes" id="UP000308768">
    <property type="component" value="Unassembled WGS sequence"/>
</dbReference>
<evidence type="ECO:0000313" key="3">
    <source>
        <dbReference type="Proteomes" id="UP000308768"/>
    </source>
</evidence>
<dbReference type="GO" id="GO:0006338">
    <property type="term" value="P:chromatin remodeling"/>
    <property type="evidence" value="ECO:0007669"/>
    <property type="project" value="TreeGrafter"/>
</dbReference>
<dbReference type="OrthoDB" id="5598695at2759"/>
<reference evidence="2 3" key="1">
    <citation type="submission" date="2017-03" db="EMBL/GenBank/DDBJ databases">
        <title>Genomes of endolithic fungi from Antarctica.</title>
        <authorList>
            <person name="Coleine C."/>
            <person name="Masonjones S."/>
            <person name="Stajich J.E."/>
        </authorList>
    </citation>
    <scope>NUCLEOTIDE SEQUENCE [LARGE SCALE GENOMIC DNA]</scope>
    <source>
        <strain evidence="2 3">CCFEE 5187</strain>
    </source>
</reference>
<accession>A0A4U0X5M9</accession>
<dbReference type="GO" id="GO:0070210">
    <property type="term" value="C:Rpd3L-Expanded complex"/>
    <property type="evidence" value="ECO:0007669"/>
    <property type="project" value="TreeGrafter"/>
</dbReference>
<dbReference type="EMBL" id="NAJN01000639">
    <property type="protein sequence ID" value="TKA70498.1"/>
    <property type="molecule type" value="Genomic_DNA"/>
</dbReference>
<gene>
    <name evidence="2" type="ORF">B0A49_03834</name>
</gene>
<dbReference type="PANTHER" id="PTHR12374:SF21">
    <property type="entry name" value="SWIRM DOMAIN-CONTAINING PROTEIN FUN19-RELATED"/>
    <property type="match status" value="1"/>
</dbReference>
<dbReference type="SUPFAM" id="SSF46689">
    <property type="entry name" value="Homeodomain-like"/>
    <property type="match status" value="1"/>
</dbReference>
<name>A0A4U0X5M9_9PEZI</name>
<dbReference type="GO" id="GO:0003682">
    <property type="term" value="F:chromatin binding"/>
    <property type="evidence" value="ECO:0007669"/>
    <property type="project" value="TreeGrafter"/>
</dbReference>
<dbReference type="AlphaFoldDB" id="A0A4U0X5M9"/>
<proteinExistence type="predicted"/>
<organism evidence="2 3">
    <name type="scientific">Cryomyces minteri</name>
    <dbReference type="NCBI Taxonomy" id="331657"/>
    <lineage>
        <taxon>Eukaryota</taxon>
        <taxon>Fungi</taxon>
        <taxon>Dikarya</taxon>
        <taxon>Ascomycota</taxon>
        <taxon>Pezizomycotina</taxon>
        <taxon>Dothideomycetes</taxon>
        <taxon>Dothideomycetes incertae sedis</taxon>
        <taxon>Cryomyces</taxon>
    </lineage>
</organism>
<dbReference type="InterPro" id="IPR009057">
    <property type="entry name" value="Homeodomain-like_sf"/>
</dbReference>
<dbReference type="FunFam" id="1.10.10.10:FF:000087">
    <property type="entry name" value="Transcriptional adapter 2"/>
    <property type="match status" value="1"/>
</dbReference>
<dbReference type="STRING" id="331657.A0A4U0X5M9"/>
<dbReference type="Pfam" id="PF04433">
    <property type="entry name" value="SWIRM"/>
    <property type="match status" value="1"/>
</dbReference>
<keyword evidence="3" id="KW-1185">Reference proteome</keyword>
<dbReference type="PANTHER" id="PTHR12374">
    <property type="entry name" value="TRANSCRIPTIONAL ADAPTOR 2 ADA2 -RELATED"/>
    <property type="match status" value="1"/>
</dbReference>
<comment type="caution">
    <text evidence="2">The sequence shown here is derived from an EMBL/GenBank/DDBJ whole genome shotgun (WGS) entry which is preliminary data.</text>
</comment>
<evidence type="ECO:0000313" key="2">
    <source>
        <dbReference type="EMBL" id="TKA70498.1"/>
    </source>
</evidence>
<dbReference type="InterPro" id="IPR036388">
    <property type="entry name" value="WH-like_DNA-bd_sf"/>
</dbReference>
<evidence type="ECO:0000259" key="1">
    <source>
        <dbReference type="Pfam" id="PF04433"/>
    </source>
</evidence>
<sequence>MGPLTTSKVDRLTVSSLLSPPEAKPYESFSSMPFTMANTWTTSQSLFQSNVALPQMRNAQPLSPPISPEEELKEDIGYSPLVEDTASQDHQLFASNRIHSRQVDFPLFPSDQTEVEAVVDRHIAASGSPKEESKPSRNDYVLAVSCVWASYNRNPAAYLRRERAFLSAQSNRVDKPASRVLKKIAPAPSIKIRRQKMPTLAPRPRAFRTQRTPKSTPLEYVLNSFDYSFDTPASTATTPRPPKAPKLVTNRDDVDYNALPDYSPPLSSLPAGNKALKADWKGQILDLSTDPDRHMLHEAEVHLAATLRLSCATYLCSKRRIFEARLETFRRGKVDFRKTDAQQACKIDVNKASKLWTAFDRVGWFRKEYIEMYL</sequence>
<dbReference type="InterPro" id="IPR007526">
    <property type="entry name" value="SWIRM"/>
</dbReference>